<keyword evidence="2" id="KW-1185">Reference proteome</keyword>
<proteinExistence type="predicted"/>
<evidence type="ECO:0000313" key="2">
    <source>
        <dbReference type="Proteomes" id="UP001597073"/>
    </source>
</evidence>
<gene>
    <name evidence="1" type="ORF">ACFQZI_07195</name>
</gene>
<dbReference type="RefSeq" id="WP_377140392.1">
    <property type="nucleotide sequence ID" value="NZ_JBHTIA010000003.1"/>
</dbReference>
<evidence type="ECO:0000313" key="1">
    <source>
        <dbReference type="EMBL" id="MFD0764634.1"/>
    </source>
</evidence>
<protein>
    <submittedName>
        <fullName evidence="1">HPF/RaiA family ribosome-associated protein</fullName>
    </submittedName>
</protein>
<dbReference type="Pfam" id="PF02482">
    <property type="entry name" value="Ribosomal_S30AE"/>
    <property type="match status" value="1"/>
</dbReference>
<dbReference type="InterPro" id="IPR036567">
    <property type="entry name" value="RHF-like"/>
</dbReference>
<dbReference type="SUPFAM" id="SSF69754">
    <property type="entry name" value="Ribosome binding protein Y (YfiA homologue)"/>
    <property type="match status" value="1"/>
</dbReference>
<dbReference type="EMBL" id="JBHTIA010000003">
    <property type="protein sequence ID" value="MFD0764634.1"/>
    <property type="molecule type" value="Genomic_DNA"/>
</dbReference>
<dbReference type="Gene3D" id="3.30.160.100">
    <property type="entry name" value="Ribosome hibernation promotion factor-like"/>
    <property type="match status" value="1"/>
</dbReference>
<reference evidence="2" key="1">
    <citation type="journal article" date="2019" name="Int. J. Syst. Evol. Microbiol.">
        <title>The Global Catalogue of Microorganisms (GCM) 10K type strain sequencing project: providing services to taxonomists for standard genome sequencing and annotation.</title>
        <authorList>
            <consortium name="The Broad Institute Genomics Platform"/>
            <consortium name="The Broad Institute Genome Sequencing Center for Infectious Disease"/>
            <person name="Wu L."/>
            <person name="Ma J."/>
        </authorList>
    </citation>
    <scope>NUCLEOTIDE SEQUENCE [LARGE SCALE GENOMIC DNA]</scope>
    <source>
        <strain evidence="2">CCUG 60742</strain>
    </source>
</reference>
<name>A0ABW2ZEP1_9SPHI</name>
<organism evidence="1 2">
    <name type="scientific">Mucilaginibacter lutimaris</name>
    <dbReference type="NCBI Taxonomy" id="931629"/>
    <lineage>
        <taxon>Bacteria</taxon>
        <taxon>Pseudomonadati</taxon>
        <taxon>Bacteroidota</taxon>
        <taxon>Sphingobacteriia</taxon>
        <taxon>Sphingobacteriales</taxon>
        <taxon>Sphingobacteriaceae</taxon>
        <taxon>Mucilaginibacter</taxon>
    </lineage>
</organism>
<accession>A0ABW2ZEP1</accession>
<dbReference type="Proteomes" id="UP001597073">
    <property type="component" value="Unassembled WGS sequence"/>
</dbReference>
<comment type="caution">
    <text evidence="1">The sequence shown here is derived from an EMBL/GenBank/DDBJ whole genome shotgun (WGS) entry which is preliminary data.</text>
</comment>
<dbReference type="InterPro" id="IPR003489">
    <property type="entry name" value="RHF/RaiA"/>
</dbReference>
<sequence length="103" mass="11509">MKIQINTDHNIEGNERLQAFLENKITNALGRFENHITRIELHLSDDNAGKSGPDDKRCLLEARLEGREPLSVTANSETVESAVNSAIEKIKKVLTTALEKMSH</sequence>